<evidence type="ECO:0000256" key="1">
    <source>
        <dbReference type="SAM" id="MobiDB-lite"/>
    </source>
</evidence>
<evidence type="ECO:0008006" key="4">
    <source>
        <dbReference type="Google" id="ProtNLM"/>
    </source>
</evidence>
<protein>
    <recommendedName>
        <fullName evidence="4">DUF3221 domain-containing protein</fullName>
    </recommendedName>
</protein>
<proteinExistence type="predicted"/>
<evidence type="ECO:0000313" key="3">
    <source>
        <dbReference type="Proteomes" id="UP001597451"/>
    </source>
</evidence>
<feature type="compositionally biased region" description="Basic and acidic residues" evidence="1">
    <location>
        <begin position="115"/>
        <end position="126"/>
    </location>
</feature>
<accession>A0ABW5Q2S2</accession>
<dbReference type="Proteomes" id="UP001597451">
    <property type="component" value="Unassembled WGS sequence"/>
</dbReference>
<dbReference type="PROSITE" id="PS51257">
    <property type="entry name" value="PROKAR_LIPOPROTEIN"/>
    <property type="match status" value="1"/>
</dbReference>
<keyword evidence="3" id="KW-1185">Reference proteome</keyword>
<sequence length="126" mass="14079">MIRVVAFMLVIVMLGACGEQNNESASEEIREEGVIVHIEKSDTFEGDYLLLTLPSLENTNVLNKTREELIKLAQENNGAFYVVTEEKYEELNLAVGKTIVGYYDGEGESDPPVRFTDKIEVKSSSD</sequence>
<reference evidence="3" key="1">
    <citation type="journal article" date="2019" name="Int. J. Syst. Evol. Microbiol.">
        <title>The Global Catalogue of Microorganisms (GCM) 10K type strain sequencing project: providing services to taxonomists for standard genome sequencing and annotation.</title>
        <authorList>
            <consortium name="The Broad Institute Genomics Platform"/>
            <consortium name="The Broad Institute Genome Sequencing Center for Infectious Disease"/>
            <person name="Wu L."/>
            <person name="Ma J."/>
        </authorList>
    </citation>
    <scope>NUCLEOTIDE SEQUENCE [LARGE SCALE GENOMIC DNA]</scope>
    <source>
        <strain evidence="3">TISTR 1858</strain>
    </source>
</reference>
<gene>
    <name evidence="2" type="ORF">ACFSUN_14270</name>
</gene>
<comment type="caution">
    <text evidence="2">The sequence shown here is derived from an EMBL/GenBank/DDBJ whole genome shotgun (WGS) entry which is preliminary data.</text>
</comment>
<dbReference type="EMBL" id="JBHUMX010000041">
    <property type="protein sequence ID" value="MFD2629949.1"/>
    <property type="molecule type" value="Genomic_DNA"/>
</dbReference>
<dbReference type="RefSeq" id="WP_379562735.1">
    <property type="nucleotide sequence ID" value="NZ_CP085256.1"/>
</dbReference>
<evidence type="ECO:0000313" key="2">
    <source>
        <dbReference type="EMBL" id="MFD2629949.1"/>
    </source>
</evidence>
<name>A0ABW5Q2S2_9BACI</name>
<organism evidence="2 3">
    <name type="scientific">Oceanobacillus kapialis</name>
    <dbReference type="NCBI Taxonomy" id="481353"/>
    <lineage>
        <taxon>Bacteria</taxon>
        <taxon>Bacillati</taxon>
        <taxon>Bacillota</taxon>
        <taxon>Bacilli</taxon>
        <taxon>Bacillales</taxon>
        <taxon>Bacillaceae</taxon>
        <taxon>Oceanobacillus</taxon>
    </lineage>
</organism>
<feature type="region of interest" description="Disordered" evidence="1">
    <location>
        <begin position="106"/>
        <end position="126"/>
    </location>
</feature>